<reference evidence="1" key="1">
    <citation type="submission" date="2021-02" db="EMBL/GenBank/DDBJ databases">
        <authorList>
            <person name="Nowell W R."/>
        </authorList>
    </citation>
    <scope>NUCLEOTIDE SEQUENCE</scope>
</reference>
<sequence length="78" mass="9386">MVKRYTILASHHLNDHFVNFEFYATESNRRLWLERIQRLSANDHLCISHSARWSAKRLLYKYTHTHINIVPLVPLRSV</sequence>
<name>A0A813SXI0_ADIRI</name>
<evidence type="ECO:0000313" key="1">
    <source>
        <dbReference type="EMBL" id="CAF0802185.1"/>
    </source>
</evidence>
<proteinExistence type="predicted"/>
<comment type="caution">
    <text evidence="1">The sequence shown here is derived from an EMBL/GenBank/DDBJ whole genome shotgun (WGS) entry which is preliminary data.</text>
</comment>
<dbReference type="EMBL" id="CAJNOJ010000013">
    <property type="protein sequence ID" value="CAF0802185.1"/>
    <property type="molecule type" value="Genomic_DNA"/>
</dbReference>
<evidence type="ECO:0000313" key="2">
    <source>
        <dbReference type="Proteomes" id="UP000663852"/>
    </source>
</evidence>
<dbReference type="Proteomes" id="UP000663852">
    <property type="component" value="Unassembled WGS sequence"/>
</dbReference>
<protein>
    <submittedName>
        <fullName evidence="1">Uncharacterized protein</fullName>
    </submittedName>
</protein>
<dbReference type="AlphaFoldDB" id="A0A813SXI0"/>
<accession>A0A813SXI0</accession>
<gene>
    <name evidence="1" type="ORF">EDS130_LOCUS4908</name>
</gene>
<organism evidence="1 2">
    <name type="scientific">Adineta ricciae</name>
    <name type="common">Rotifer</name>
    <dbReference type="NCBI Taxonomy" id="249248"/>
    <lineage>
        <taxon>Eukaryota</taxon>
        <taxon>Metazoa</taxon>
        <taxon>Spiralia</taxon>
        <taxon>Gnathifera</taxon>
        <taxon>Rotifera</taxon>
        <taxon>Eurotatoria</taxon>
        <taxon>Bdelloidea</taxon>
        <taxon>Adinetida</taxon>
        <taxon>Adinetidae</taxon>
        <taxon>Adineta</taxon>
    </lineage>
</organism>